<evidence type="ECO:0000256" key="1">
    <source>
        <dbReference type="ARBA" id="ARBA00005641"/>
    </source>
</evidence>
<evidence type="ECO:0000256" key="5">
    <source>
        <dbReference type="ARBA" id="ARBA00023295"/>
    </source>
</evidence>
<protein>
    <submittedName>
        <fullName evidence="10">Endoglucanase</fullName>
    </submittedName>
</protein>
<evidence type="ECO:0000313" key="11">
    <source>
        <dbReference type="Proteomes" id="UP000315751"/>
    </source>
</evidence>
<comment type="similarity">
    <text evidence="1 7">Belongs to the glycosyl hydrolase 5 (cellulase A) family.</text>
</comment>
<feature type="domain" description="Glycoside hydrolase family 5" evidence="9">
    <location>
        <begin position="70"/>
        <end position="341"/>
    </location>
</feature>
<dbReference type="SUPFAM" id="SSF51445">
    <property type="entry name" value="(Trans)glycosidases"/>
    <property type="match status" value="1"/>
</dbReference>
<name>A0A560HAE5_9PROT</name>
<proteinExistence type="inferred from homology"/>
<dbReference type="Gene3D" id="3.20.20.80">
    <property type="entry name" value="Glycosidases"/>
    <property type="match status" value="1"/>
</dbReference>
<dbReference type="GO" id="GO:0008422">
    <property type="term" value="F:beta-glucosidase activity"/>
    <property type="evidence" value="ECO:0007669"/>
    <property type="project" value="TreeGrafter"/>
</dbReference>
<dbReference type="InterPro" id="IPR017853">
    <property type="entry name" value="GH"/>
</dbReference>
<dbReference type="GO" id="GO:0030245">
    <property type="term" value="P:cellulose catabolic process"/>
    <property type="evidence" value="ECO:0007669"/>
    <property type="project" value="UniProtKB-KW"/>
</dbReference>
<evidence type="ECO:0000256" key="7">
    <source>
        <dbReference type="RuleBase" id="RU361153"/>
    </source>
</evidence>
<keyword evidence="8" id="KW-0472">Membrane</keyword>
<dbReference type="AlphaFoldDB" id="A0A560HAE5"/>
<feature type="transmembrane region" description="Helical" evidence="8">
    <location>
        <begin position="21"/>
        <end position="42"/>
    </location>
</feature>
<evidence type="ECO:0000256" key="2">
    <source>
        <dbReference type="ARBA" id="ARBA00022801"/>
    </source>
</evidence>
<keyword evidence="8" id="KW-0812">Transmembrane</keyword>
<dbReference type="PANTHER" id="PTHR31297:SF41">
    <property type="entry name" value="ENDOGLUCANASE, PUTATIVE (AFU_ORTHOLOGUE AFUA_5G01830)-RELATED"/>
    <property type="match status" value="1"/>
</dbReference>
<evidence type="ECO:0000256" key="8">
    <source>
        <dbReference type="SAM" id="Phobius"/>
    </source>
</evidence>
<keyword evidence="11" id="KW-1185">Reference proteome</keyword>
<evidence type="ECO:0000256" key="4">
    <source>
        <dbReference type="ARBA" id="ARBA00023277"/>
    </source>
</evidence>
<keyword evidence="2 7" id="KW-0378">Hydrolase</keyword>
<evidence type="ECO:0000313" key="10">
    <source>
        <dbReference type="EMBL" id="TWB43323.1"/>
    </source>
</evidence>
<dbReference type="EMBL" id="VITR01000005">
    <property type="protein sequence ID" value="TWB43323.1"/>
    <property type="molecule type" value="Genomic_DNA"/>
</dbReference>
<keyword evidence="5 7" id="KW-0326">Glycosidase</keyword>
<comment type="caution">
    <text evidence="10">The sequence shown here is derived from an EMBL/GenBank/DDBJ whole genome shotgun (WGS) entry which is preliminary data.</text>
</comment>
<dbReference type="InterPro" id="IPR001547">
    <property type="entry name" value="Glyco_hydro_5"/>
</dbReference>
<keyword evidence="8" id="KW-1133">Transmembrane helix</keyword>
<reference evidence="10 11" key="1">
    <citation type="submission" date="2019-06" db="EMBL/GenBank/DDBJ databases">
        <title>Genomic Encyclopedia of Type Strains, Phase IV (KMG-V): Genome sequencing to study the core and pangenomes of soil and plant-associated prokaryotes.</title>
        <authorList>
            <person name="Whitman W."/>
        </authorList>
    </citation>
    <scope>NUCLEOTIDE SEQUENCE [LARGE SCALE GENOMIC DNA]</scope>
    <source>
        <strain evidence="10 11">BR 11622</strain>
    </source>
</reference>
<evidence type="ECO:0000256" key="6">
    <source>
        <dbReference type="ARBA" id="ARBA00023326"/>
    </source>
</evidence>
<dbReference type="Proteomes" id="UP000315751">
    <property type="component" value="Unassembled WGS sequence"/>
</dbReference>
<organism evidence="10 11">
    <name type="scientific">Nitrospirillum amazonense</name>
    <dbReference type="NCBI Taxonomy" id="28077"/>
    <lineage>
        <taxon>Bacteria</taxon>
        <taxon>Pseudomonadati</taxon>
        <taxon>Pseudomonadota</taxon>
        <taxon>Alphaproteobacteria</taxon>
        <taxon>Rhodospirillales</taxon>
        <taxon>Azospirillaceae</taxon>
        <taxon>Nitrospirillum</taxon>
    </lineage>
</organism>
<evidence type="ECO:0000259" key="9">
    <source>
        <dbReference type="Pfam" id="PF00150"/>
    </source>
</evidence>
<dbReference type="RefSeq" id="WP_211101973.1">
    <property type="nucleotide sequence ID" value="NZ_VITR01000005.1"/>
</dbReference>
<keyword evidence="6" id="KW-0624">Polysaccharide degradation</keyword>
<gene>
    <name evidence="10" type="ORF">FBZ90_105136</name>
</gene>
<dbReference type="GO" id="GO:0009986">
    <property type="term" value="C:cell surface"/>
    <property type="evidence" value="ECO:0007669"/>
    <property type="project" value="TreeGrafter"/>
</dbReference>
<keyword evidence="3" id="KW-0136">Cellulose degradation</keyword>
<sequence length="384" mass="43482">MLIDYVEDPERRRLLARLGDVALGVGGLAAISAFTACSQGHWLPATPDRLPRWRGFNLLEKYTQAHDQPFRQADFDLIAEWGFNFVRLPLDYRIWTRPDGTFRERPLRHIDEAINWARHRNIHVTLCLHRAPGYCVNPPAEGGDLWAPGPENDVVRLRFARQWGMLAERYRDIDSRILSFNLINEPPNVSGESYVRAVSGAVAAIRAADRDRIIIADGTQFGRRPVPELKPLGLAQGTRGYEPFHLSHYKAGWVKGSDSWDAPTWPMPPAPTGGPDQVTDPASFRRICIQPWQELAAGGVGVVVGEWGAYRHTPHPVVLAWARDCLAAWRQVGWGWCLWNFRGDFGVLDSQRQDVRYENYRGHQLDRAFLEILREDGALDATPA</sequence>
<accession>A0A560HAE5</accession>
<dbReference type="InterPro" id="IPR050386">
    <property type="entry name" value="Glycosyl_hydrolase_5"/>
</dbReference>
<dbReference type="Pfam" id="PF00150">
    <property type="entry name" value="Cellulase"/>
    <property type="match status" value="1"/>
</dbReference>
<evidence type="ECO:0000256" key="3">
    <source>
        <dbReference type="ARBA" id="ARBA00023001"/>
    </source>
</evidence>
<dbReference type="GO" id="GO:0005576">
    <property type="term" value="C:extracellular region"/>
    <property type="evidence" value="ECO:0007669"/>
    <property type="project" value="TreeGrafter"/>
</dbReference>
<keyword evidence="4" id="KW-0119">Carbohydrate metabolism</keyword>
<dbReference type="PANTHER" id="PTHR31297">
    <property type="entry name" value="GLUCAN ENDO-1,6-BETA-GLUCOSIDASE B"/>
    <property type="match status" value="1"/>
</dbReference>